<evidence type="ECO:0000256" key="1">
    <source>
        <dbReference type="ARBA" id="ARBA00001947"/>
    </source>
</evidence>
<evidence type="ECO:0000256" key="5">
    <source>
        <dbReference type="ARBA" id="ARBA00022833"/>
    </source>
</evidence>
<dbReference type="SUPFAM" id="SSF51556">
    <property type="entry name" value="Metallo-dependent hydrolases"/>
    <property type="match status" value="1"/>
</dbReference>
<name>A0A7Z0HXZ4_9RHOB</name>
<comment type="similarity">
    <text evidence="2">Belongs to the metallo-dependent hydrolases superfamily. Adenosine and AMP deaminases family.</text>
</comment>
<evidence type="ECO:0000256" key="4">
    <source>
        <dbReference type="ARBA" id="ARBA00022801"/>
    </source>
</evidence>
<dbReference type="InterPro" id="IPR006330">
    <property type="entry name" value="Ado/ade_deaminase"/>
</dbReference>
<dbReference type="Proteomes" id="UP000529417">
    <property type="component" value="Unassembled WGS sequence"/>
</dbReference>
<dbReference type="InterPro" id="IPR032466">
    <property type="entry name" value="Metal_Hydrolase"/>
</dbReference>
<keyword evidence="3" id="KW-0479">Metal-binding</keyword>
<dbReference type="PANTHER" id="PTHR43114:SF6">
    <property type="entry name" value="ADENINE DEAMINASE"/>
    <property type="match status" value="1"/>
</dbReference>
<evidence type="ECO:0000313" key="7">
    <source>
        <dbReference type="EMBL" id="NYS24376.1"/>
    </source>
</evidence>
<dbReference type="GO" id="GO:0016814">
    <property type="term" value="F:hydrolase activity, acting on carbon-nitrogen (but not peptide) bonds, in cyclic amidines"/>
    <property type="evidence" value="ECO:0007669"/>
    <property type="project" value="UniProtKB-ARBA"/>
</dbReference>
<comment type="caution">
    <text evidence="7">The sequence shown here is derived from an EMBL/GenBank/DDBJ whole genome shotgun (WGS) entry which is preliminary data.</text>
</comment>
<feature type="domain" description="Adenosine deaminase" evidence="6">
    <location>
        <begin position="11"/>
        <end position="329"/>
    </location>
</feature>
<dbReference type="EMBL" id="JACBXS010000007">
    <property type="protein sequence ID" value="NYS24376.1"/>
    <property type="molecule type" value="Genomic_DNA"/>
</dbReference>
<evidence type="ECO:0000256" key="2">
    <source>
        <dbReference type="ARBA" id="ARBA00006676"/>
    </source>
</evidence>
<dbReference type="Pfam" id="PF00962">
    <property type="entry name" value="A_deaminase"/>
    <property type="match status" value="1"/>
</dbReference>
<dbReference type="GO" id="GO:0019239">
    <property type="term" value="F:deaminase activity"/>
    <property type="evidence" value="ECO:0007669"/>
    <property type="project" value="InterPro"/>
</dbReference>
<dbReference type="AlphaFoldDB" id="A0A7Z0HXZ4"/>
<dbReference type="EC" id="3.5.4.4" evidence="7"/>
<keyword evidence="8" id="KW-1185">Reference proteome</keyword>
<comment type="cofactor">
    <cofactor evidence="1">
        <name>Zn(2+)</name>
        <dbReference type="ChEBI" id="CHEBI:29105"/>
    </cofactor>
</comment>
<dbReference type="GO" id="GO:0046872">
    <property type="term" value="F:metal ion binding"/>
    <property type="evidence" value="ECO:0007669"/>
    <property type="project" value="UniProtKB-KW"/>
</dbReference>
<organism evidence="7 8">
    <name type="scientific">Rhabdonatronobacter sediminivivens</name>
    <dbReference type="NCBI Taxonomy" id="2743469"/>
    <lineage>
        <taxon>Bacteria</taxon>
        <taxon>Pseudomonadati</taxon>
        <taxon>Pseudomonadota</taxon>
        <taxon>Alphaproteobacteria</taxon>
        <taxon>Rhodobacterales</taxon>
        <taxon>Paracoccaceae</taxon>
        <taxon>Rhabdonatronobacter</taxon>
    </lineage>
</organism>
<dbReference type="PANTHER" id="PTHR43114">
    <property type="entry name" value="ADENINE DEAMINASE"/>
    <property type="match status" value="1"/>
</dbReference>
<dbReference type="Gene3D" id="3.20.20.140">
    <property type="entry name" value="Metal-dependent hydrolases"/>
    <property type="match status" value="1"/>
</dbReference>
<reference evidence="7 8" key="1">
    <citation type="journal article" date="2000" name="Arch. Microbiol.">
        <title>Rhodobaca bogoriensis gen. nov. and sp. nov., an alkaliphilic purple nonsulfur bacterium from African Rift Valley soda lakes.</title>
        <authorList>
            <person name="Milford A.D."/>
            <person name="Achenbach L.A."/>
            <person name="Jung D.O."/>
            <person name="Madigan M.T."/>
        </authorList>
    </citation>
    <scope>NUCLEOTIDE SEQUENCE [LARGE SCALE GENOMIC DNA]</scope>
    <source>
        <strain evidence="7 8">2376</strain>
    </source>
</reference>
<dbReference type="RefSeq" id="WP_179905077.1">
    <property type="nucleotide sequence ID" value="NZ_JACBXS010000007.1"/>
</dbReference>
<dbReference type="NCBIfam" id="TIGR01430">
    <property type="entry name" value="aden_deam"/>
    <property type="match status" value="1"/>
</dbReference>
<keyword evidence="5" id="KW-0862">Zinc</keyword>
<proteinExistence type="inferred from homology"/>
<sequence length="333" mass="35640">MTDADDFRALPKVELHLHLEGAAPPDLIRRLAAEKSVDLSGIFDAQGSYAFRDFRHFLQVYEAACTVLQTPEDFRRLTLAVLEQSAEQGVIHTEAFLSPDFCGGGDLSAWREYLAAMAEAAAQAQRDHAITLRGIVTCIRHFGPAKARATALCAAETAGAIVTGFGIAGDEGAGAPRDFVWAFDCAREAGLGLTAHAGEWGGPESVRAALDDLRVTRIGHGVRAIEDPALVERLAESGTVLEVCPGSNIALGLYADWRAHPVAKLRDAGVKLTLSTDDPPFFHTSLCAEYAALSRAHGWGPDDFHALNRIAAEAAFCDTATRADILNRLEPAP</sequence>
<evidence type="ECO:0000256" key="3">
    <source>
        <dbReference type="ARBA" id="ARBA00022723"/>
    </source>
</evidence>
<dbReference type="CDD" id="cd01320">
    <property type="entry name" value="ADA"/>
    <property type="match status" value="1"/>
</dbReference>
<accession>A0A7Z0HXZ4</accession>
<gene>
    <name evidence="7" type="ORF">HUK65_05170</name>
</gene>
<keyword evidence="4 7" id="KW-0378">Hydrolase</keyword>
<protein>
    <submittedName>
        <fullName evidence="7">Adenosine deaminase</fullName>
        <ecNumber evidence="7">3.5.4.4</ecNumber>
    </submittedName>
</protein>
<evidence type="ECO:0000313" key="8">
    <source>
        <dbReference type="Proteomes" id="UP000529417"/>
    </source>
</evidence>
<dbReference type="InterPro" id="IPR001365">
    <property type="entry name" value="A_deaminase_dom"/>
</dbReference>
<evidence type="ECO:0000259" key="6">
    <source>
        <dbReference type="Pfam" id="PF00962"/>
    </source>
</evidence>
<dbReference type="NCBIfam" id="NF006848">
    <property type="entry name" value="PRK09358.1-3"/>
    <property type="match status" value="1"/>
</dbReference>